<dbReference type="Gene3D" id="3.90.79.10">
    <property type="entry name" value="Nucleoside Triphosphate Pyrophosphohydrolase"/>
    <property type="match status" value="1"/>
</dbReference>
<dbReference type="GO" id="GO:0016787">
    <property type="term" value="F:hydrolase activity"/>
    <property type="evidence" value="ECO:0007669"/>
    <property type="project" value="UniProtKB-KW"/>
</dbReference>
<organism evidence="5 6">
    <name type="scientific">Virgibacillus necropolis</name>
    <dbReference type="NCBI Taxonomy" id="163877"/>
    <lineage>
        <taxon>Bacteria</taxon>
        <taxon>Bacillati</taxon>
        <taxon>Bacillota</taxon>
        <taxon>Bacilli</taxon>
        <taxon>Bacillales</taxon>
        <taxon>Bacillaceae</taxon>
        <taxon>Virgibacillus</taxon>
    </lineage>
</organism>
<dbReference type="AlphaFoldDB" id="A0A221MBB1"/>
<protein>
    <submittedName>
        <fullName evidence="5">Nucleoside triphosphatase YtkD</fullName>
    </submittedName>
</protein>
<dbReference type="InterPro" id="IPR020084">
    <property type="entry name" value="NUDIX_hydrolase_CS"/>
</dbReference>
<gene>
    <name evidence="5" type="primary">ytkD</name>
    <name evidence="5" type="ORF">CFK40_07795</name>
</gene>
<dbReference type="PRINTS" id="PR00502">
    <property type="entry name" value="NUDIXFAMILY"/>
</dbReference>
<dbReference type="EMBL" id="CP022437">
    <property type="protein sequence ID" value="ASN04923.1"/>
    <property type="molecule type" value="Genomic_DNA"/>
</dbReference>
<dbReference type="InterPro" id="IPR015797">
    <property type="entry name" value="NUDIX_hydrolase-like_dom_sf"/>
</dbReference>
<evidence type="ECO:0000259" key="4">
    <source>
        <dbReference type="PROSITE" id="PS51462"/>
    </source>
</evidence>
<dbReference type="PROSITE" id="PS51462">
    <property type="entry name" value="NUDIX"/>
    <property type="match status" value="1"/>
</dbReference>
<dbReference type="PROSITE" id="PS00893">
    <property type="entry name" value="NUDIX_BOX"/>
    <property type="match status" value="1"/>
</dbReference>
<dbReference type="Proteomes" id="UP000204391">
    <property type="component" value="Chromosome"/>
</dbReference>
<name>A0A221MBB1_9BACI</name>
<keyword evidence="6" id="KW-1185">Reference proteome</keyword>
<evidence type="ECO:0000313" key="5">
    <source>
        <dbReference type="EMBL" id="ASN04923.1"/>
    </source>
</evidence>
<dbReference type="NCBIfam" id="TIGR02705">
    <property type="entry name" value="nudix_YtkD"/>
    <property type="match status" value="1"/>
</dbReference>
<evidence type="ECO:0000256" key="1">
    <source>
        <dbReference type="ARBA" id="ARBA00005582"/>
    </source>
</evidence>
<dbReference type="RefSeq" id="WP_089531774.1">
    <property type="nucleotide sequence ID" value="NZ_CP022437.1"/>
</dbReference>
<dbReference type="KEGG" id="vne:CFK40_07795"/>
<accession>A0A221MBB1</accession>
<dbReference type="Pfam" id="PF00293">
    <property type="entry name" value="NUDIX"/>
    <property type="match status" value="1"/>
</dbReference>
<reference evidence="5 6" key="1">
    <citation type="journal article" date="2003" name="Int. J. Syst. Evol. Microbiol.">
        <title>Virgibacillus carmonensis sp. nov., Virgibacillus necropolis sp. nov. and Virgibacillus picturae sp. nov., three novel species isolated from deteriorated mural paintings, transfer of the species of the genus salibacillus to Virgibacillus, as Virgibacillus marismortui comb. nov. and Virgibacillus salexigens comb. nov., and emended description of the genus Virgibacillus.</title>
        <authorList>
            <person name="Heyrman J."/>
            <person name="Logan N.A."/>
            <person name="Busse H.J."/>
            <person name="Balcaen A."/>
            <person name="Lebbe L."/>
            <person name="Rodriguez-Diaz M."/>
            <person name="Swings J."/>
            <person name="De Vos P."/>
        </authorList>
    </citation>
    <scope>NUCLEOTIDE SEQUENCE [LARGE SCALE GENOMIC DNA]</scope>
    <source>
        <strain evidence="5 6">LMG 19488</strain>
    </source>
</reference>
<dbReference type="InterPro" id="IPR000086">
    <property type="entry name" value="NUDIX_hydrolase_dom"/>
</dbReference>
<sequence>MNTFRDFYNNEVKLTFEDHYFSKEPKHVWVICRYNNKWLLTRHKDRGMEFPGGKVEEGETAQQAAVREVKEETGGVINWIVYVGQYYVAGKGGTVIKNVYYAIVNELVDQPTYFETHGPVLLEKVPDNVRHNAKFSFIMKDDVLTHCMKKIKKIYSTEK</sequence>
<dbReference type="PANTHER" id="PTHR43736">
    <property type="entry name" value="ADP-RIBOSE PYROPHOSPHATASE"/>
    <property type="match status" value="1"/>
</dbReference>
<dbReference type="PANTHER" id="PTHR43736:SF1">
    <property type="entry name" value="DIHYDRONEOPTERIN TRIPHOSPHATE DIPHOSPHATASE"/>
    <property type="match status" value="1"/>
</dbReference>
<dbReference type="OrthoDB" id="9131041at2"/>
<proteinExistence type="inferred from homology"/>
<dbReference type="InterPro" id="IPR014078">
    <property type="entry name" value="Nudix_YtkD"/>
</dbReference>
<evidence type="ECO:0000313" key="6">
    <source>
        <dbReference type="Proteomes" id="UP000204391"/>
    </source>
</evidence>
<dbReference type="SUPFAM" id="SSF55811">
    <property type="entry name" value="Nudix"/>
    <property type="match status" value="1"/>
</dbReference>
<comment type="similarity">
    <text evidence="1 3">Belongs to the Nudix hydrolase family.</text>
</comment>
<evidence type="ECO:0000256" key="2">
    <source>
        <dbReference type="ARBA" id="ARBA00022801"/>
    </source>
</evidence>
<dbReference type="CDD" id="cd04665">
    <property type="entry name" value="NUDIX_RppH"/>
    <property type="match status" value="1"/>
</dbReference>
<feature type="domain" description="Nudix hydrolase" evidence="4">
    <location>
        <begin position="21"/>
        <end position="159"/>
    </location>
</feature>
<keyword evidence="2 3" id="KW-0378">Hydrolase</keyword>
<evidence type="ECO:0000256" key="3">
    <source>
        <dbReference type="RuleBase" id="RU003476"/>
    </source>
</evidence>
<dbReference type="InterPro" id="IPR020476">
    <property type="entry name" value="Nudix_hydrolase"/>
</dbReference>